<feature type="region of interest" description="Disordered" evidence="1">
    <location>
        <begin position="1"/>
        <end position="25"/>
    </location>
</feature>
<dbReference type="SUPFAM" id="SSF53335">
    <property type="entry name" value="S-adenosyl-L-methionine-dependent methyltransferases"/>
    <property type="match status" value="1"/>
</dbReference>
<keyword evidence="3" id="KW-1185">Reference proteome</keyword>
<name>Q162C2_ROSDO</name>
<dbReference type="PROSITE" id="PS51678">
    <property type="entry name" value="SAM_MT_PRMT"/>
    <property type="match status" value="1"/>
</dbReference>
<reference evidence="2 3" key="1">
    <citation type="journal article" date="2007" name="J. Bacteriol.">
        <title>The complete genome sequence of Roseobacter denitrificans reveals a mixotrophic rather than photosynthetic metabolism.</title>
        <authorList>
            <person name="Swingley W.D."/>
            <person name="Sadekar S."/>
            <person name="Mastrian S.D."/>
            <person name="Matthies H.J."/>
            <person name="Hao J."/>
            <person name="Ramos H."/>
            <person name="Acharya C.R."/>
            <person name="Conrad A.L."/>
            <person name="Taylor H.L."/>
            <person name="Dejesa L.C."/>
            <person name="Shah M.K."/>
            <person name="O'huallachain M.E."/>
            <person name="Lince M.T."/>
            <person name="Blankenship R.E."/>
            <person name="Beatty J.T."/>
            <person name="Touchman J.W."/>
        </authorList>
    </citation>
    <scope>NUCLEOTIDE SEQUENCE [LARGE SCALE GENOMIC DNA]</scope>
    <source>
        <strain evidence="3">ATCC 33942 / OCh 114</strain>
    </source>
</reference>
<proteinExistence type="predicted"/>
<dbReference type="OrthoDB" id="5383291at2"/>
<dbReference type="InterPro" id="IPR025799">
    <property type="entry name" value="Arg_MeTrfase"/>
</dbReference>
<dbReference type="PANTHER" id="PTHR11006">
    <property type="entry name" value="PROTEIN ARGININE N-METHYLTRANSFERASE"/>
    <property type="match status" value="1"/>
</dbReference>
<dbReference type="HOGENOM" id="CLU_017375_3_0_5"/>
<organism evidence="2 3">
    <name type="scientific">Roseobacter denitrificans (strain ATCC 33942 / OCh 114)</name>
    <name type="common">Erythrobacter sp. (strain OCh 114)</name>
    <name type="synonym">Roseobacter denitrificans</name>
    <dbReference type="NCBI Taxonomy" id="375451"/>
    <lineage>
        <taxon>Bacteria</taxon>
        <taxon>Pseudomonadati</taxon>
        <taxon>Pseudomonadota</taxon>
        <taxon>Alphaproteobacteria</taxon>
        <taxon>Rhodobacterales</taxon>
        <taxon>Roseobacteraceae</taxon>
        <taxon>Roseobacter</taxon>
    </lineage>
</organism>
<dbReference type="InterPro" id="IPR029063">
    <property type="entry name" value="SAM-dependent_MTases_sf"/>
</dbReference>
<feature type="compositionally biased region" description="Basic and acidic residues" evidence="1">
    <location>
        <begin position="404"/>
        <end position="414"/>
    </location>
</feature>
<dbReference type="CDD" id="cd02440">
    <property type="entry name" value="AdoMet_MTases"/>
    <property type="match status" value="1"/>
</dbReference>
<feature type="compositionally biased region" description="Polar residues" evidence="1">
    <location>
        <begin position="1"/>
        <end position="11"/>
    </location>
</feature>
<feature type="region of interest" description="Disordered" evidence="1">
    <location>
        <begin position="395"/>
        <end position="414"/>
    </location>
</feature>
<protein>
    <submittedName>
        <fullName evidence="2">Uncharacterized protein</fullName>
    </submittedName>
</protein>
<dbReference type="Proteomes" id="UP000007029">
    <property type="component" value="Chromosome"/>
</dbReference>
<dbReference type="PANTHER" id="PTHR11006:SF4">
    <property type="entry name" value="PROTEIN ARGININE N-METHYLTRANSFERASE 7"/>
    <property type="match status" value="1"/>
</dbReference>
<evidence type="ECO:0000256" key="1">
    <source>
        <dbReference type="SAM" id="MobiDB-lite"/>
    </source>
</evidence>
<gene>
    <name evidence="2" type="ordered locus">RD1_3699</name>
</gene>
<dbReference type="Gene3D" id="2.70.160.11">
    <property type="entry name" value="Hnrnp arginine n-methyltransferase1"/>
    <property type="match status" value="1"/>
</dbReference>
<dbReference type="KEGG" id="rde:RD1_3699"/>
<dbReference type="RefSeq" id="WP_011569782.1">
    <property type="nucleotide sequence ID" value="NZ_FOOO01000012.1"/>
</dbReference>
<evidence type="ECO:0000313" key="3">
    <source>
        <dbReference type="Proteomes" id="UP000007029"/>
    </source>
</evidence>
<dbReference type="STRING" id="375451.RD1_3699"/>
<dbReference type="eggNOG" id="COG4076">
    <property type="taxonomic scope" value="Bacteria"/>
</dbReference>
<dbReference type="Pfam" id="PF06325">
    <property type="entry name" value="PrmA"/>
    <property type="match status" value="1"/>
</dbReference>
<sequence length="414" mass="44559">MAERISPTSLQHKQEHIEQPQRGAQKADTLVELAKLEPLTDGGLRTSQLLAQTLALAPDHHEARVLRERLHQMFVPRWHFPMLADKTRNNAYARAINAKVKPGDIVLDIGCGAGLTAMLAARAGAKHVYTCEQQPLIAQAAMQVIRDNGLSDCITVIPKLSHNLVVGVDIPEPADVVISEIVDTVLLGEGALATLTHAMHMLAKPNARAIPESGKLIAQLVQSDALMNLMRPTEAEEFDLSAFHRFASVAQLTPNDVAACALTPLGPASDLFGFDFTIPTVRSARTTTNLACGQTGTIHAVFVSFEMELAPDIVLSNGLQSDGHWGRTAFLLDHPRPAADGTRLTVTAQHDAAQLSLTIAGDEPALRASENATGWLKRALDLPEHLWKTPHVATTAKVRSSAAKNKEGPKKMAG</sequence>
<dbReference type="AlphaFoldDB" id="Q162C2"/>
<dbReference type="EMBL" id="CP000362">
    <property type="protein sequence ID" value="ABG33171.1"/>
    <property type="molecule type" value="Genomic_DNA"/>
</dbReference>
<dbReference type="GO" id="GO:0016274">
    <property type="term" value="F:protein-arginine N-methyltransferase activity"/>
    <property type="evidence" value="ECO:0007669"/>
    <property type="project" value="InterPro"/>
</dbReference>
<dbReference type="Gene3D" id="3.40.50.150">
    <property type="entry name" value="Vaccinia Virus protein VP39"/>
    <property type="match status" value="1"/>
</dbReference>
<evidence type="ECO:0000313" key="2">
    <source>
        <dbReference type="EMBL" id="ABG33171.1"/>
    </source>
</evidence>
<dbReference type="GO" id="GO:0042054">
    <property type="term" value="F:histone methyltransferase activity"/>
    <property type="evidence" value="ECO:0007669"/>
    <property type="project" value="TreeGrafter"/>
</dbReference>
<accession>Q162C2</accession>